<evidence type="ECO:0000313" key="2">
    <source>
        <dbReference type="EMBL" id="MEQ2519193.1"/>
    </source>
</evidence>
<proteinExistence type="predicted"/>
<dbReference type="Proteomes" id="UP001477672">
    <property type="component" value="Unassembled WGS sequence"/>
</dbReference>
<dbReference type="PANTHER" id="PTHR12905:SF0">
    <property type="entry name" value="CALCINEURIN-LIKE PHOSPHOESTERASE DOMAIN-CONTAINING PROTEIN"/>
    <property type="match status" value="1"/>
</dbReference>
<sequence>MKVLAIADEESKYLWDFFQPEKLKDIDLILSCGDLKAQYLDFLATFSHAPILYVHGNHDEPYKKNPPDSCSCICVEDKIYNYCGLRILGLGGSMRYRPGHFQYSEREMCLRAARMKYALWRNKGFDILLTHAPAQGINDGTDMAHRGFQTFNDLMDRYQPAFFVHGHVHMNYGQDIPRRTQRGATTVINAYERYVFDIPVDMLSIPGGFPKK</sequence>
<feature type="domain" description="Calcineurin-like phosphoesterase" evidence="1">
    <location>
        <begin position="15"/>
        <end position="170"/>
    </location>
</feature>
<name>A0ABV1GCE4_9FIRM</name>
<comment type="caution">
    <text evidence="2">The sequence shown here is derived from an EMBL/GenBank/DDBJ whole genome shotgun (WGS) entry which is preliminary data.</text>
</comment>
<dbReference type="EMBL" id="JBBMFA010000041">
    <property type="protein sequence ID" value="MEQ2519193.1"/>
    <property type="molecule type" value="Genomic_DNA"/>
</dbReference>
<dbReference type="SUPFAM" id="SSF56300">
    <property type="entry name" value="Metallo-dependent phosphatases"/>
    <property type="match status" value="1"/>
</dbReference>
<dbReference type="Pfam" id="PF00149">
    <property type="entry name" value="Metallophos"/>
    <property type="match status" value="1"/>
</dbReference>
<evidence type="ECO:0000259" key="1">
    <source>
        <dbReference type="Pfam" id="PF00149"/>
    </source>
</evidence>
<organism evidence="2 3">
    <name type="scientific">Ruthenibacterium intestinale</name>
    <dbReference type="NCBI Taxonomy" id="3133163"/>
    <lineage>
        <taxon>Bacteria</taxon>
        <taxon>Bacillati</taxon>
        <taxon>Bacillota</taxon>
        <taxon>Clostridia</taxon>
        <taxon>Eubacteriales</taxon>
        <taxon>Oscillospiraceae</taxon>
        <taxon>Ruthenibacterium</taxon>
    </lineage>
</organism>
<dbReference type="Gene3D" id="3.60.21.10">
    <property type="match status" value="1"/>
</dbReference>
<dbReference type="PANTHER" id="PTHR12905">
    <property type="entry name" value="METALLOPHOSPHOESTERASE"/>
    <property type="match status" value="1"/>
</dbReference>
<dbReference type="RefSeq" id="WP_349214500.1">
    <property type="nucleotide sequence ID" value="NZ_JBBMFA010000041.1"/>
</dbReference>
<dbReference type="InterPro" id="IPR004843">
    <property type="entry name" value="Calcineurin-like_PHP"/>
</dbReference>
<evidence type="ECO:0000313" key="3">
    <source>
        <dbReference type="Proteomes" id="UP001477672"/>
    </source>
</evidence>
<keyword evidence="3" id="KW-1185">Reference proteome</keyword>
<gene>
    <name evidence="2" type="ORF">WMO24_01885</name>
</gene>
<protein>
    <submittedName>
        <fullName evidence="2">Metallophosphoesterase</fullName>
    </submittedName>
</protein>
<dbReference type="InterPro" id="IPR029052">
    <property type="entry name" value="Metallo-depent_PP-like"/>
</dbReference>
<dbReference type="InterPro" id="IPR051693">
    <property type="entry name" value="UPF0046_metallophosphoest"/>
</dbReference>
<accession>A0ABV1GCE4</accession>
<reference evidence="2 3" key="1">
    <citation type="submission" date="2024-03" db="EMBL/GenBank/DDBJ databases">
        <title>Human intestinal bacterial collection.</title>
        <authorList>
            <person name="Pauvert C."/>
            <person name="Hitch T.C.A."/>
            <person name="Clavel T."/>
        </authorList>
    </citation>
    <scope>NUCLEOTIDE SEQUENCE [LARGE SCALE GENOMIC DNA]</scope>
    <source>
        <strain evidence="2 3">CLA-JM-H11</strain>
    </source>
</reference>